<dbReference type="InterPro" id="IPR037239">
    <property type="entry name" value="OSBP_sf"/>
</dbReference>
<dbReference type="PANTHER" id="PTHR10972:SF203">
    <property type="entry name" value="OXYSTEROL-BINDING PROTEIN HOMOLOG 3"/>
    <property type="match status" value="1"/>
</dbReference>
<dbReference type="Gene3D" id="2.40.160.120">
    <property type="match status" value="1"/>
</dbReference>
<dbReference type="EMBL" id="JBJKFK010002725">
    <property type="protein sequence ID" value="KAL3310689.1"/>
    <property type="molecule type" value="Genomic_DNA"/>
</dbReference>
<dbReference type="SUPFAM" id="SSF144000">
    <property type="entry name" value="Oxysterol-binding protein-like"/>
    <property type="match status" value="1"/>
</dbReference>
<evidence type="ECO:0000313" key="3">
    <source>
        <dbReference type="Proteomes" id="UP001626550"/>
    </source>
</evidence>
<proteinExistence type="inferred from homology"/>
<evidence type="ECO:0000313" key="2">
    <source>
        <dbReference type="EMBL" id="KAL3310689.1"/>
    </source>
</evidence>
<feature type="non-terminal residue" evidence="2">
    <location>
        <position position="1"/>
    </location>
</feature>
<dbReference type="GO" id="GO:0120009">
    <property type="term" value="P:intermembrane lipid transfer"/>
    <property type="evidence" value="ECO:0007669"/>
    <property type="project" value="UniProtKB-ARBA"/>
</dbReference>
<comment type="caution">
    <text evidence="2">The sequence shown here is derived from an EMBL/GenBank/DDBJ whole genome shotgun (WGS) entry which is preliminary data.</text>
</comment>
<dbReference type="AlphaFoldDB" id="A0ABD2PTU2"/>
<dbReference type="PANTHER" id="PTHR10972">
    <property type="entry name" value="OXYSTEROL-BINDING PROTEIN-RELATED"/>
    <property type="match status" value="1"/>
</dbReference>
<dbReference type="Proteomes" id="UP001626550">
    <property type="component" value="Unassembled WGS sequence"/>
</dbReference>
<protein>
    <recommendedName>
        <fullName evidence="4">Oxysterol-binding protein</fullName>
    </recommendedName>
</protein>
<dbReference type="InterPro" id="IPR000648">
    <property type="entry name" value="Oxysterol-bd"/>
</dbReference>
<organism evidence="2 3">
    <name type="scientific">Cichlidogyrus casuarinus</name>
    <dbReference type="NCBI Taxonomy" id="1844966"/>
    <lineage>
        <taxon>Eukaryota</taxon>
        <taxon>Metazoa</taxon>
        <taxon>Spiralia</taxon>
        <taxon>Lophotrochozoa</taxon>
        <taxon>Platyhelminthes</taxon>
        <taxon>Monogenea</taxon>
        <taxon>Monopisthocotylea</taxon>
        <taxon>Dactylogyridea</taxon>
        <taxon>Ancyrocephalidae</taxon>
        <taxon>Cichlidogyrus</taxon>
    </lineage>
</organism>
<accession>A0ABD2PTU2</accession>
<keyword evidence="3" id="KW-1185">Reference proteome</keyword>
<dbReference type="FunFam" id="2.40.160.120:FF:000001">
    <property type="entry name" value="Oxysterol-binding protein"/>
    <property type="match status" value="1"/>
</dbReference>
<gene>
    <name evidence="2" type="ORF">Ciccas_010740</name>
</gene>
<sequence length="664" mass="76154">LTARTPNRISIVDLGTSAVAYNRNQRRIYFDSSGEVHHLSASPSFPMSANNLQFKELNSFEQWLPAIETHREFKQICSLIRRPTVPDLLPNTSSGPNPLHLQKMRHLLMEMEKLSWEPEEVLVLAENEVRSTSSASSTSSSKYRSLIGKMHRSNKKTSIANEYEQEVCKYTREFLEHARLFLREAENFHTDKSLNLTTAKERPRSASITSESSSGSQTMYLDAVENGYHEINSDGESDGSEEDVDTMLQKGLFKPIDMRATLEQRRKSQMVVLASRNKQGHRTVLPSPQPDCSDFSLFNLLYKNIGRDISKIRLPVKLNEPLSALQRLCEEMEYSHLLDKAANEDDPLMRMAYVAAYCVSSYNVGFYRAATKPFNPLMGETYECLHAEYGWKFVAEQISHHPPGAMAHCLADNWQLIQQLILKHKFWGKSIEAYAIGGVRVHFTLLDEEYTWNKVPSLISNLMSPPNKRTIDVYGPCVVQCNLSGVSCKLKFHKAAEGKDGMPCYVTGEVQSSKQGGRRLNLYGTWNEAFYMESTDGSRDVCLWRMNKLPSNNEEYYRFSQFAIELNELDEETEAGLQSGSVPHTDCRFRPDQRALENGELDLAEQEKFRLENTQRKTLSNLEPQPRWFSRCRDTHDIQYEFTGQYWKVKDESGFNQLGMRPLW</sequence>
<evidence type="ECO:0008006" key="4">
    <source>
        <dbReference type="Google" id="ProtNLM"/>
    </source>
</evidence>
<name>A0ABD2PTU2_9PLAT</name>
<dbReference type="Pfam" id="PF01237">
    <property type="entry name" value="Oxysterol_BP"/>
    <property type="match status" value="1"/>
</dbReference>
<reference evidence="2 3" key="1">
    <citation type="submission" date="2024-11" db="EMBL/GenBank/DDBJ databases">
        <title>Adaptive evolution of stress response genes in parasites aligns with host niche diversity.</title>
        <authorList>
            <person name="Hahn C."/>
            <person name="Resl P."/>
        </authorList>
    </citation>
    <scope>NUCLEOTIDE SEQUENCE [LARGE SCALE GENOMIC DNA]</scope>
    <source>
        <strain evidence="2">EGGRZ-B1_66</strain>
        <tissue evidence="2">Body</tissue>
    </source>
</reference>
<evidence type="ECO:0000256" key="1">
    <source>
        <dbReference type="ARBA" id="ARBA00008842"/>
    </source>
</evidence>
<comment type="similarity">
    <text evidence="1">Belongs to the OSBP family.</text>
</comment>